<name>F6HPX7_VITVI</name>
<protein>
    <submittedName>
        <fullName evidence="2">Uncharacterized protein</fullName>
    </submittedName>
</protein>
<dbReference type="PaxDb" id="29760-VIT_13s0101g00310.t01"/>
<sequence length="26" mass="2882">MEETCKRPASYNPNEGGDPELLKFGV</sequence>
<accession>F6HPX7</accession>
<keyword evidence="3" id="KW-1185">Reference proteome</keyword>
<feature type="region of interest" description="Disordered" evidence="1">
    <location>
        <begin position="1"/>
        <end position="26"/>
    </location>
</feature>
<reference evidence="3" key="1">
    <citation type="journal article" date="2007" name="Nature">
        <title>The grapevine genome sequence suggests ancestral hexaploidization in major angiosperm phyla.</title>
        <authorList>
            <consortium name="The French-Italian Public Consortium for Grapevine Genome Characterization."/>
            <person name="Jaillon O."/>
            <person name="Aury J.-M."/>
            <person name="Noel B."/>
            <person name="Policriti A."/>
            <person name="Clepet C."/>
            <person name="Casagrande A."/>
            <person name="Choisne N."/>
            <person name="Aubourg S."/>
            <person name="Vitulo N."/>
            <person name="Jubin C."/>
            <person name="Vezzi A."/>
            <person name="Legeai F."/>
            <person name="Hugueney P."/>
            <person name="Dasilva C."/>
            <person name="Horner D."/>
            <person name="Mica E."/>
            <person name="Jublot D."/>
            <person name="Poulain J."/>
            <person name="Bruyere C."/>
            <person name="Billault A."/>
            <person name="Segurens B."/>
            <person name="Gouyvenoux M."/>
            <person name="Ugarte E."/>
            <person name="Cattonaro F."/>
            <person name="Anthouard V."/>
            <person name="Vico V."/>
            <person name="Del Fabbro C."/>
            <person name="Alaux M."/>
            <person name="Di Gaspero G."/>
            <person name="Dumas V."/>
            <person name="Felice N."/>
            <person name="Paillard S."/>
            <person name="Juman I."/>
            <person name="Moroldo M."/>
            <person name="Scalabrin S."/>
            <person name="Canaguier A."/>
            <person name="Le Clainche I."/>
            <person name="Malacrida G."/>
            <person name="Durand E."/>
            <person name="Pesole G."/>
            <person name="Laucou V."/>
            <person name="Chatelet P."/>
            <person name="Merdinoglu D."/>
            <person name="Delledonne M."/>
            <person name="Pezzotti M."/>
            <person name="Lecharny A."/>
            <person name="Scarpelli C."/>
            <person name="Artiguenave F."/>
            <person name="Pe M.E."/>
            <person name="Valle G."/>
            <person name="Morgante M."/>
            <person name="Caboche M."/>
            <person name="Adam-Blondon A.-F."/>
            <person name="Weissenbach J."/>
            <person name="Quetier F."/>
            <person name="Wincker P."/>
        </authorList>
    </citation>
    <scope>NUCLEOTIDE SEQUENCE [LARGE SCALE GENOMIC DNA]</scope>
    <source>
        <strain evidence="3">cv. Pinot noir / PN40024</strain>
    </source>
</reference>
<evidence type="ECO:0000256" key="1">
    <source>
        <dbReference type="SAM" id="MobiDB-lite"/>
    </source>
</evidence>
<evidence type="ECO:0000313" key="3">
    <source>
        <dbReference type="Proteomes" id="UP000009183"/>
    </source>
</evidence>
<organism evidence="2 3">
    <name type="scientific">Vitis vinifera</name>
    <name type="common">Grape</name>
    <dbReference type="NCBI Taxonomy" id="29760"/>
    <lineage>
        <taxon>Eukaryota</taxon>
        <taxon>Viridiplantae</taxon>
        <taxon>Streptophyta</taxon>
        <taxon>Embryophyta</taxon>
        <taxon>Tracheophyta</taxon>
        <taxon>Spermatophyta</taxon>
        <taxon>Magnoliopsida</taxon>
        <taxon>eudicotyledons</taxon>
        <taxon>Gunneridae</taxon>
        <taxon>Pentapetalae</taxon>
        <taxon>rosids</taxon>
        <taxon>Vitales</taxon>
        <taxon>Vitaceae</taxon>
        <taxon>Viteae</taxon>
        <taxon>Vitis</taxon>
    </lineage>
</organism>
<proteinExistence type="predicted"/>
<dbReference type="AlphaFoldDB" id="F6HPX7"/>
<gene>
    <name evidence="2" type="ordered locus">VIT_13s0101g00310</name>
</gene>
<dbReference type="EMBL" id="FN596004">
    <property type="protein sequence ID" value="CCB56733.1"/>
    <property type="molecule type" value="Genomic_DNA"/>
</dbReference>
<dbReference type="HOGENOM" id="CLU_3417721_0_0_1"/>
<evidence type="ECO:0000313" key="2">
    <source>
        <dbReference type="EMBL" id="CCB56733.1"/>
    </source>
</evidence>
<dbReference type="Proteomes" id="UP000009183">
    <property type="component" value="Chromosome 13"/>
</dbReference>
<dbReference type="InParanoid" id="F6HPX7"/>